<feature type="region of interest" description="Disordered" evidence="1">
    <location>
        <begin position="69"/>
        <end position="130"/>
    </location>
</feature>
<name>A0A645BCI7_9ZZZZ</name>
<organism evidence="2">
    <name type="scientific">bioreactor metagenome</name>
    <dbReference type="NCBI Taxonomy" id="1076179"/>
    <lineage>
        <taxon>unclassified sequences</taxon>
        <taxon>metagenomes</taxon>
        <taxon>ecological metagenomes</taxon>
    </lineage>
</organism>
<evidence type="ECO:0000256" key="1">
    <source>
        <dbReference type="SAM" id="MobiDB-lite"/>
    </source>
</evidence>
<protein>
    <submittedName>
        <fullName evidence="2">Uncharacterized protein</fullName>
    </submittedName>
</protein>
<comment type="caution">
    <text evidence="2">The sequence shown here is derived from an EMBL/GenBank/DDBJ whole genome shotgun (WGS) entry which is preliminary data.</text>
</comment>
<proteinExistence type="predicted"/>
<gene>
    <name evidence="2" type="ORF">SDC9_109646</name>
</gene>
<accession>A0A645BCI7</accession>
<dbReference type="AlphaFoldDB" id="A0A645BCI7"/>
<sequence>MPFSCQYGAVNGYFRAGLHQQDVSRVHFLDRDFLKLTASSPLQGAFGCQFSEFLDGGARLLQRPLLQISPEEEQEGNDRRFLKVLDDEGPGHSDGHQNINADDLDPQGLPGLDRDRRGAQHRGSGQCPYSRGFITEAQLADIGDDDQHSARGRDMIFLA</sequence>
<reference evidence="2" key="1">
    <citation type="submission" date="2019-08" db="EMBL/GenBank/DDBJ databases">
        <authorList>
            <person name="Kucharzyk K."/>
            <person name="Murdoch R.W."/>
            <person name="Higgins S."/>
            <person name="Loffler F."/>
        </authorList>
    </citation>
    <scope>NUCLEOTIDE SEQUENCE</scope>
</reference>
<feature type="compositionally biased region" description="Basic and acidic residues" evidence="1">
    <location>
        <begin position="76"/>
        <end position="95"/>
    </location>
</feature>
<dbReference type="EMBL" id="VSSQ01019038">
    <property type="protein sequence ID" value="MPM62768.1"/>
    <property type="molecule type" value="Genomic_DNA"/>
</dbReference>
<evidence type="ECO:0000313" key="2">
    <source>
        <dbReference type="EMBL" id="MPM62768.1"/>
    </source>
</evidence>